<evidence type="ECO:0000256" key="8">
    <source>
        <dbReference type="SAM" id="SignalP"/>
    </source>
</evidence>
<keyword evidence="3 7" id="KW-0479">Metal-binding</keyword>
<keyword evidence="4 7" id="KW-0378">Hydrolase</keyword>
<evidence type="ECO:0000256" key="7">
    <source>
        <dbReference type="RuleBase" id="RU003435"/>
    </source>
</evidence>
<evidence type="ECO:0000313" key="11">
    <source>
        <dbReference type="Proteomes" id="UP000218831"/>
    </source>
</evidence>
<proteinExistence type="inferred from homology"/>
<dbReference type="GO" id="GO:0006508">
    <property type="term" value="P:proteolysis"/>
    <property type="evidence" value="ECO:0007669"/>
    <property type="project" value="UniProtKB-KW"/>
</dbReference>
<dbReference type="PANTHER" id="PTHR43660">
    <property type="entry name" value="DIPEPTIDYL CARBOXYPEPTIDASE"/>
    <property type="match status" value="1"/>
</dbReference>
<dbReference type="GO" id="GO:0004180">
    <property type="term" value="F:carboxypeptidase activity"/>
    <property type="evidence" value="ECO:0007669"/>
    <property type="project" value="UniProtKB-KW"/>
</dbReference>
<dbReference type="CDD" id="cd06456">
    <property type="entry name" value="M3A_DCP"/>
    <property type="match status" value="1"/>
</dbReference>
<evidence type="ECO:0000256" key="2">
    <source>
        <dbReference type="ARBA" id="ARBA00022670"/>
    </source>
</evidence>
<dbReference type="Pfam" id="PF01432">
    <property type="entry name" value="Peptidase_M3"/>
    <property type="match status" value="1"/>
</dbReference>
<evidence type="ECO:0000259" key="9">
    <source>
        <dbReference type="Pfam" id="PF01432"/>
    </source>
</evidence>
<dbReference type="Gene3D" id="3.40.390.10">
    <property type="entry name" value="Collagenase (Catalytic Domain)"/>
    <property type="match status" value="1"/>
</dbReference>
<keyword evidence="2 7" id="KW-0645">Protease</keyword>
<dbReference type="OrthoDB" id="9773538at2"/>
<keyword evidence="8" id="KW-0732">Signal</keyword>
<dbReference type="InterPro" id="IPR024077">
    <property type="entry name" value="Neurolysin/TOP_dom2"/>
</dbReference>
<dbReference type="InterPro" id="IPR024079">
    <property type="entry name" value="MetalloPept_cat_dom_sf"/>
</dbReference>
<keyword evidence="11" id="KW-1185">Reference proteome</keyword>
<feature type="domain" description="Peptidase M3A/M3B catalytic" evidence="9">
    <location>
        <begin position="258"/>
        <end position="707"/>
    </location>
</feature>
<dbReference type="PANTHER" id="PTHR43660:SF1">
    <property type="entry name" value="DIPEPTIDYL CARBOXYPEPTIDASE"/>
    <property type="match status" value="1"/>
</dbReference>
<protein>
    <submittedName>
        <fullName evidence="10">Dipeptidyl carboxypeptidase II</fullName>
    </submittedName>
</protein>
<dbReference type="GO" id="GO:0004222">
    <property type="term" value="F:metalloendopeptidase activity"/>
    <property type="evidence" value="ECO:0007669"/>
    <property type="project" value="InterPro"/>
</dbReference>
<keyword evidence="10" id="KW-0121">Carboxypeptidase</keyword>
<comment type="caution">
    <text evidence="10">The sequence shown here is derived from an EMBL/GenBank/DDBJ whole genome shotgun (WGS) entry which is preliminary data.</text>
</comment>
<evidence type="ECO:0000256" key="6">
    <source>
        <dbReference type="ARBA" id="ARBA00023049"/>
    </source>
</evidence>
<feature type="chain" id="PRO_5013308134" evidence="8">
    <location>
        <begin position="24"/>
        <end position="712"/>
    </location>
</feature>
<dbReference type="AlphaFoldDB" id="A0A2A2G7J7"/>
<dbReference type="Gene3D" id="1.20.1050.40">
    <property type="entry name" value="Endopeptidase. Chain P, domain 1"/>
    <property type="match status" value="1"/>
</dbReference>
<comment type="cofactor">
    <cofactor evidence="7">
        <name>Zn(2+)</name>
        <dbReference type="ChEBI" id="CHEBI:29105"/>
    </cofactor>
    <text evidence="7">Binds 1 zinc ion.</text>
</comment>
<dbReference type="InterPro" id="IPR024080">
    <property type="entry name" value="Neurolysin/TOP_N"/>
</dbReference>
<dbReference type="InterPro" id="IPR045090">
    <property type="entry name" value="Pept_M3A_M3B"/>
</dbReference>
<organism evidence="10 11">
    <name type="scientific">Fodinibius salipaludis</name>
    <dbReference type="NCBI Taxonomy" id="2032627"/>
    <lineage>
        <taxon>Bacteria</taxon>
        <taxon>Pseudomonadati</taxon>
        <taxon>Balneolota</taxon>
        <taxon>Balneolia</taxon>
        <taxon>Balneolales</taxon>
        <taxon>Balneolaceae</taxon>
        <taxon>Fodinibius</taxon>
    </lineage>
</organism>
<dbReference type="InterPro" id="IPR034005">
    <property type="entry name" value="M3A_DCP"/>
</dbReference>
<dbReference type="PROSITE" id="PS51257">
    <property type="entry name" value="PROKAR_LIPOPROTEIN"/>
    <property type="match status" value="1"/>
</dbReference>
<dbReference type="RefSeq" id="WP_095607678.1">
    <property type="nucleotide sequence ID" value="NZ_NSKE01000013.1"/>
</dbReference>
<feature type="signal peptide" evidence="8">
    <location>
        <begin position="1"/>
        <end position="23"/>
    </location>
</feature>
<evidence type="ECO:0000256" key="5">
    <source>
        <dbReference type="ARBA" id="ARBA00022833"/>
    </source>
</evidence>
<keyword evidence="5 7" id="KW-0862">Zinc</keyword>
<evidence type="ECO:0000256" key="1">
    <source>
        <dbReference type="ARBA" id="ARBA00006040"/>
    </source>
</evidence>
<accession>A0A2A2G7J7</accession>
<name>A0A2A2G7J7_9BACT</name>
<evidence type="ECO:0000256" key="3">
    <source>
        <dbReference type="ARBA" id="ARBA00022723"/>
    </source>
</evidence>
<dbReference type="FunFam" id="3.40.390.10:FF:000009">
    <property type="entry name" value="Oligopeptidase A"/>
    <property type="match status" value="1"/>
</dbReference>
<dbReference type="SUPFAM" id="SSF55486">
    <property type="entry name" value="Metalloproteases ('zincins'), catalytic domain"/>
    <property type="match status" value="1"/>
</dbReference>
<comment type="similarity">
    <text evidence="1 7">Belongs to the peptidase M3 family.</text>
</comment>
<dbReference type="Gene3D" id="1.10.1370.10">
    <property type="entry name" value="Neurolysin, domain 3"/>
    <property type="match status" value="1"/>
</dbReference>
<evidence type="ECO:0000313" key="10">
    <source>
        <dbReference type="EMBL" id="PAU92825.1"/>
    </source>
</evidence>
<dbReference type="InterPro" id="IPR001567">
    <property type="entry name" value="Pept_M3A_M3B_dom"/>
</dbReference>
<dbReference type="GO" id="GO:0005829">
    <property type="term" value="C:cytosol"/>
    <property type="evidence" value="ECO:0007669"/>
    <property type="project" value="TreeGrafter"/>
</dbReference>
<reference evidence="10 11" key="1">
    <citation type="submission" date="2017-08" db="EMBL/GenBank/DDBJ databases">
        <title>Aliifodinibius alkalisoli sp. nov., isolated from saline alkaline soil.</title>
        <authorList>
            <person name="Liu D."/>
            <person name="Zhang G."/>
        </authorList>
    </citation>
    <scope>NUCLEOTIDE SEQUENCE [LARGE SCALE GENOMIC DNA]</scope>
    <source>
        <strain evidence="10 11">WN023</strain>
    </source>
</reference>
<keyword evidence="6 7" id="KW-0482">Metalloprotease</keyword>
<dbReference type="GO" id="GO:0046872">
    <property type="term" value="F:metal ion binding"/>
    <property type="evidence" value="ECO:0007669"/>
    <property type="project" value="UniProtKB-UniRule"/>
</dbReference>
<dbReference type="Proteomes" id="UP000218831">
    <property type="component" value="Unassembled WGS sequence"/>
</dbReference>
<evidence type="ECO:0000256" key="4">
    <source>
        <dbReference type="ARBA" id="ARBA00022801"/>
    </source>
</evidence>
<gene>
    <name evidence="10" type="ORF">CK503_15155</name>
</gene>
<sequence>MKLIQFLILSLAFSLLLSSCDQSNNETDSMKNNPLFSESSLPFEAPNFDAIKVEHYRPAFEAGMERELEEMEAIATNPEPPTFENTIVAMEKSGELLRRTSSVFYNLTSAHTNDKIQEIQSEMAPKLAAHSDDILLNPDLFDRVKTLYQQRDELELDEASLKLLEDTHREFVRAGAELTEEEKERMREINERVSTLTTQFQDNLLEISKERAVLVDDINKLDGLSEDRISAAKEAATDRDEEGKYLLSITNTTRVPILKSLNNRDLRERVWKASAYRGIGQDGGIDNRPIILELVKLRAEKANLLGYENYAAYKLDPQTAKTPDAALNMLTDLIPPVIQNSENEADAITEMMQKDGIDDEVQPWDWNYYAEKVRKAEYNIDDSEVRPYFELDRVLKDGVFYTMNKLFGITFEERHDLPVYHEDVRTFDVLDENGEQIGLFYADYFERDSKRGGAWMNSFVSQSHLLDKKPVIVNVMNIPPPAEGEPALISFDNVTTMFHEMGHAVHGLFSDVKYPSQSGTSVPRDFVEFPSTFEEDWAIQPEVLENYAIHYETGEQIPQELLDKVIEASNFNQGFDTQEYLAATMLDMEWHLLGQDDIPQDVQAFENNALAKYDLDMEAIPPRYKSPYFAHIFSGGYAANYYAYIWSEVLAADAFAHMMEQGGLERENGDQFREYILSQGGSDEAMELYKKYRGQEPDVKHLLKRRGLEVEN</sequence>
<dbReference type="EMBL" id="NSKE01000013">
    <property type="protein sequence ID" value="PAU92825.1"/>
    <property type="molecule type" value="Genomic_DNA"/>
</dbReference>